<dbReference type="AlphaFoldDB" id="A0A812REY4"/>
<organism evidence="2 3">
    <name type="scientific">Symbiodinium natans</name>
    <dbReference type="NCBI Taxonomy" id="878477"/>
    <lineage>
        <taxon>Eukaryota</taxon>
        <taxon>Sar</taxon>
        <taxon>Alveolata</taxon>
        <taxon>Dinophyceae</taxon>
        <taxon>Suessiales</taxon>
        <taxon>Symbiodiniaceae</taxon>
        <taxon>Symbiodinium</taxon>
    </lineage>
</organism>
<evidence type="ECO:0000313" key="2">
    <source>
        <dbReference type="EMBL" id="CAE7436068.1"/>
    </source>
</evidence>
<feature type="region of interest" description="Disordered" evidence="1">
    <location>
        <begin position="42"/>
        <end position="91"/>
    </location>
</feature>
<reference evidence="2" key="1">
    <citation type="submission" date="2021-02" db="EMBL/GenBank/DDBJ databases">
        <authorList>
            <person name="Dougan E. K."/>
            <person name="Rhodes N."/>
            <person name="Thang M."/>
            <person name="Chan C."/>
        </authorList>
    </citation>
    <scope>NUCLEOTIDE SEQUENCE</scope>
</reference>
<dbReference type="OrthoDB" id="407508at2759"/>
<protein>
    <submittedName>
        <fullName evidence="2">FCPA protein</fullName>
    </submittedName>
</protein>
<evidence type="ECO:0000313" key="3">
    <source>
        <dbReference type="Proteomes" id="UP000604046"/>
    </source>
</evidence>
<evidence type="ECO:0000256" key="1">
    <source>
        <dbReference type="SAM" id="MobiDB-lite"/>
    </source>
</evidence>
<dbReference type="Proteomes" id="UP000604046">
    <property type="component" value="Unassembled WGS sequence"/>
</dbReference>
<gene>
    <name evidence="2" type="primary">FCPA</name>
    <name evidence="2" type="ORF">SNAT2548_LOCUS23691</name>
</gene>
<feature type="region of interest" description="Disordered" evidence="1">
    <location>
        <begin position="118"/>
        <end position="144"/>
    </location>
</feature>
<accession>A0A812REY4</accession>
<dbReference type="EMBL" id="CAJNDS010002330">
    <property type="protein sequence ID" value="CAE7436068.1"/>
    <property type="molecule type" value="Genomic_DNA"/>
</dbReference>
<proteinExistence type="predicted"/>
<name>A0A812REY4_9DINO</name>
<keyword evidence="3" id="KW-1185">Reference proteome</keyword>
<sequence length="330" mass="36567">MQEFIVVFARMASKLEAVQTKFPEVGAAAVVKKFHKNFEIRLSSRKPQKAQKAPKEPKEPLGSSLLETRRGQNKQRGDDDEPEGGLGFGASDYVPQEHKLITQFGGVETDSGSCLAFAPSVRGGPGNTVQPRDWQTPGRQSDNVPSEFVKLEPWAVPCANQWMKDNPSKWEGYSFYTWETPLERCATVVYSLGLQPVLAFVGGLEFDIMPSPIAEVETHVCWPDTQPGGVDLSAIEMHIMSGGIPLLTRTIRLKKRFGSGTGFSNSNLVAQWCPFAEFFPNAPQKGSRFKVGLHGWLPNVVALCPQSVRKRPRSVREAFASVREWRNACC</sequence>
<comment type="caution">
    <text evidence="2">The sequence shown here is derived from an EMBL/GenBank/DDBJ whole genome shotgun (WGS) entry which is preliminary data.</text>
</comment>